<dbReference type="PRINTS" id="PR00047">
    <property type="entry name" value="STROIDFINGER"/>
</dbReference>
<comment type="subcellular location">
    <subcellularLocation>
        <location evidence="2">Cell membrane</location>
        <topology evidence="2">Multi-pass membrane protein</topology>
    </subcellularLocation>
    <subcellularLocation>
        <location evidence="1">Nucleus</location>
    </subcellularLocation>
</comment>
<feature type="transmembrane region" description="Helical" evidence="19">
    <location>
        <begin position="1159"/>
        <end position="1180"/>
    </location>
</feature>
<dbReference type="InterPro" id="IPR017978">
    <property type="entry name" value="GPCR_3_C"/>
</dbReference>
<feature type="domain" description="G-protein coupled receptors family 3 profile" evidence="20">
    <location>
        <begin position="1158"/>
        <end position="1427"/>
    </location>
</feature>
<evidence type="ECO:0000256" key="16">
    <source>
        <dbReference type="ARBA" id="ARBA00023180"/>
    </source>
</evidence>
<feature type="transmembrane region" description="Helical" evidence="19">
    <location>
        <begin position="1229"/>
        <end position="1249"/>
    </location>
</feature>
<evidence type="ECO:0000256" key="14">
    <source>
        <dbReference type="ARBA" id="ARBA00023163"/>
    </source>
</evidence>
<dbReference type="CDD" id="cd06916">
    <property type="entry name" value="NR_DBD_like"/>
    <property type="match status" value="1"/>
</dbReference>
<feature type="transmembrane region" description="Helical" evidence="19">
    <location>
        <begin position="1384"/>
        <end position="1405"/>
    </location>
</feature>
<dbReference type="PROSITE" id="PS51843">
    <property type="entry name" value="NR_LBD"/>
    <property type="match status" value="1"/>
</dbReference>
<feature type="transmembrane region" description="Helical" evidence="19">
    <location>
        <begin position="1196"/>
        <end position="1217"/>
    </location>
</feature>
<evidence type="ECO:0000256" key="18">
    <source>
        <dbReference type="ARBA" id="ARBA00023242"/>
    </source>
</evidence>
<dbReference type="PROSITE" id="PS50259">
    <property type="entry name" value="G_PROTEIN_RECEP_F3_4"/>
    <property type="match status" value="1"/>
</dbReference>
<evidence type="ECO:0000259" key="20">
    <source>
        <dbReference type="PROSITE" id="PS50259"/>
    </source>
</evidence>
<dbReference type="SMART" id="SM00430">
    <property type="entry name" value="HOLI"/>
    <property type="match status" value="1"/>
</dbReference>
<feature type="domain" description="Nuclear receptor" evidence="21">
    <location>
        <begin position="261"/>
        <end position="336"/>
    </location>
</feature>
<dbReference type="PROSITE" id="PS00031">
    <property type="entry name" value="NUCLEAR_REC_DBD_1"/>
    <property type="match status" value="1"/>
</dbReference>
<protein>
    <recommendedName>
        <fullName evidence="25">G-protein coupled receptors family 3 profile domain-containing protein</fullName>
    </recommendedName>
</protein>
<gene>
    <name evidence="23" type="ORF">pdam_00014993</name>
</gene>
<evidence type="ECO:0000256" key="1">
    <source>
        <dbReference type="ARBA" id="ARBA00004123"/>
    </source>
</evidence>
<evidence type="ECO:0000256" key="9">
    <source>
        <dbReference type="ARBA" id="ARBA00022989"/>
    </source>
</evidence>
<evidence type="ECO:0008006" key="25">
    <source>
        <dbReference type="Google" id="ProtNLM"/>
    </source>
</evidence>
<dbReference type="Proteomes" id="UP000275408">
    <property type="component" value="Unassembled WGS sequence"/>
</dbReference>
<keyword evidence="10" id="KW-0805">Transcription regulation</keyword>
<evidence type="ECO:0000256" key="12">
    <source>
        <dbReference type="ARBA" id="ARBA00023125"/>
    </source>
</evidence>
<keyword evidence="5" id="KW-0479">Metal-binding</keyword>
<dbReference type="SUPFAM" id="SSF53822">
    <property type="entry name" value="Periplasmic binding protein-like I"/>
    <property type="match status" value="1"/>
</dbReference>
<evidence type="ECO:0000256" key="4">
    <source>
        <dbReference type="ARBA" id="ARBA00022692"/>
    </source>
</evidence>
<dbReference type="GO" id="GO:0004930">
    <property type="term" value="F:G protein-coupled receptor activity"/>
    <property type="evidence" value="ECO:0007669"/>
    <property type="project" value="UniProtKB-KW"/>
</dbReference>
<keyword evidence="13 19" id="KW-0472">Membrane</keyword>
<keyword evidence="17" id="KW-0807">Transducer</keyword>
<feature type="transmembrane region" description="Helical" evidence="19">
    <location>
        <begin position="1270"/>
        <end position="1292"/>
    </location>
</feature>
<keyword evidence="16" id="KW-0325">Glycoprotein</keyword>
<evidence type="ECO:0000256" key="11">
    <source>
        <dbReference type="ARBA" id="ARBA00023040"/>
    </source>
</evidence>
<evidence type="ECO:0000259" key="21">
    <source>
        <dbReference type="PROSITE" id="PS51030"/>
    </source>
</evidence>
<dbReference type="Pfam" id="PF00003">
    <property type="entry name" value="7tm_3"/>
    <property type="match status" value="1"/>
</dbReference>
<keyword evidence="11" id="KW-0297">G-protein coupled receptor</keyword>
<sequence>TLWLPRLIASSLIAPSCEHSGYKPVSKKCRTQLGYGGSYRIFPLELRGIDSNGTFLRTAWCLSIQHQTFCIGQVEYITPTNYERRLKTVVERLKRAHCICHVLALSLSVSILLVKTMKPIKAFQITSAANCLKKICLSTSGQVMSLFLLTLAEVLMAIIWAEVDSPSTKEFSLTRNYWTFIETFYADIFDLYNLVFVPSTLLKLAPFQRTSTTLGGGTWWYVAVVSCTIALVTSYGLLTCMFAPEMYFIFELSKIKTEADKLDCAVCGDKSTGKHYGVSTCEGCKSFFKRTVRNSTSYTCRGNNNCTVDRDNRSRCPSCRFQKCLSTGMKKEAVQTTKLPAFPGFSFPYFGDPNGLYAPGLLPFTFLQPALSNPGNIHMGMFPQPQGTSEVVYELAAHVLFSVVDWARKLPTFNNLVESDQITLLKMAWSDLYVLESARSPIHLYMQQLYATANMQARQVSMENILKRMEHARLFQDQMEKVRSLGMDLTEHFHIKCIVLFRTDGSPITQPQQIEILQDTSQSSLEQYIRTQYSSQPTRFGKLLLMLSSLRKIEPTVIEQLFFADVLRGASMGDVLKKMLTSNSTAPILQHITSTSIPGFETSNVTLGGLFFLHYKGTDNEDCGNFNAPGLGHAQAMIFAIEKINNDSSLLPNITLGYDIHDYCESAALAMKSTYQFVKGSDSHYACSQEAIRALARNKTATHSSSPIVSLIGPADSGSSVLVGSLLKVAGIPAVSYAATSEELSSPFYKNFYRTVPSDKQQASAMADLFEYFDWSYIATVAVDDSYGRYGVWALEKESFIRKSFCLALSEYIPRLNYMNKIKVIVSKLKRRSNVRVVVLWLFGGYGRTFIHEVENQNLLDRTWILSDALASEQPNHIQSLFSVLDGALGIQPFYHHNEEFKSYLATITPKDMIKKRTSQWWEKVWTKEFNCSIKKSLVLRACGENATLTQNVVQKLYDTFLPYVIEAVYAVAHALHMMYLCREPHGLLPEGRCPQIYPSVRPLDVDQYLRNVSFDGIMGKFLFDESGDPVTSSYGVINFHRHEEGGVTQNVKQIIGSWNRSSRVRLQLEVDKIKWSRKSSNASVPPTSACSVICPPGTVQSVTTACCWECARCPLGSVNRDSGSRNCTECPAGQRSNENRTECEDLPIVNIQLTDTTGYLVTGFIVFGVLITIFSSLVLMRHRETPLVKASSRELSAILLLSITMFFAQTFLSIMQPTTLTCRLAYCLNYSALGTCVATLMIKTLRILSAFRDDFIGKRMKQYILTIKVQATLVFLLNSVVFFLLTFWLFLDAPFMTRVIQRGEYIFLTCRPHSSSLGFSLHMAINGYLVLISAICTIHAFKVRKLPENFNEARYIGFAIYILLLSTIAYFPVDFAGLENQSVTIVTCVTTLVSSYGLLGCMFAPKLYVILVHPEQNTTAAVRCQVSDYTFRQSLPSQSRNGEGIT</sequence>
<dbReference type="GO" id="GO:0005634">
    <property type="term" value="C:nucleus"/>
    <property type="evidence" value="ECO:0007669"/>
    <property type="project" value="UniProtKB-SubCell"/>
</dbReference>
<evidence type="ECO:0000256" key="2">
    <source>
        <dbReference type="ARBA" id="ARBA00004651"/>
    </source>
</evidence>
<evidence type="ECO:0000256" key="15">
    <source>
        <dbReference type="ARBA" id="ARBA00023170"/>
    </source>
</evidence>
<evidence type="ECO:0000256" key="6">
    <source>
        <dbReference type="ARBA" id="ARBA00022729"/>
    </source>
</evidence>
<feature type="transmembrane region" description="Helical" evidence="19">
    <location>
        <begin position="143"/>
        <end position="163"/>
    </location>
</feature>
<evidence type="ECO:0000256" key="8">
    <source>
        <dbReference type="ARBA" id="ARBA00022833"/>
    </source>
</evidence>
<evidence type="ECO:0000313" key="24">
    <source>
        <dbReference type="Proteomes" id="UP000275408"/>
    </source>
</evidence>
<keyword evidence="3" id="KW-1003">Cell membrane</keyword>
<evidence type="ECO:0000259" key="22">
    <source>
        <dbReference type="PROSITE" id="PS51843"/>
    </source>
</evidence>
<organism evidence="23 24">
    <name type="scientific">Pocillopora damicornis</name>
    <name type="common">Cauliflower coral</name>
    <name type="synonym">Millepora damicornis</name>
    <dbReference type="NCBI Taxonomy" id="46731"/>
    <lineage>
        <taxon>Eukaryota</taxon>
        <taxon>Metazoa</taxon>
        <taxon>Cnidaria</taxon>
        <taxon>Anthozoa</taxon>
        <taxon>Hexacorallia</taxon>
        <taxon>Scleractinia</taxon>
        <taxon>Astrocoeniina</taxon>
        <taxon>Pocilloporidae</taxon>
        <taxon>Pocillopora</taxon>
    </lineage>
</organism>
<feature type="transmembrane region" description="Helical" evidence="19">
    <location>
        <begin position="1354"/>
        <end position="1372"/>
    </location>
</feature>
<dbReference type="OrthoDB" id="5984008at2759"/>
<dbReference type="GO" id="GO:0005886">
    <property type="term" value="C:plasma membrane"/>
    <property type="evidence" value="ECO:0007669"/>
    <property type="project" value="UniProtKB-SubCell"/>
</dbReference>
<feature type="transmembrane region" description="Helical" evidence="19">
    <location>
        <begin position="183"/>
        <end position="206"/>
    </location>
</feature>
<comment type="caution">
    <text evidence="23">The sequence shown here is derived from an EMBL/GenBank/DDBJ whole genome shotgun (WGS) entry which is preliminary data.</text>
</comment>
<keyword evidence="7" id="KW-0863">Zinc-finger</keyword>
<dbReference type="Gene3D" id="2.10.50.30">
    <property type="entry name" value="GPCR, family 3, nine cysteines domain"/>
    <property type="match status" value="1"/>
</dbReference>
<evidence type="ECO:0000313" key="23">
    <source>
        <dbReference type="EMBL" id="RMX36640.1"/>
    </source>
</evidence>
<dbReference type="SUPFAM" id="SSF57716">
    <property type="entry name" value="Glucocorticoid receptor-like (DNA-binding domain)"/>
    <property type="match status" value="1"/>
</dbReference>
<keyword evidence="4 19" id="KW-0812">Transmembrane</keyword>
<dbReference type="PRINTS" id="PR00248">
    <property type="entry name" value="GPCRMGR"/>
</dbReference>
<dbReference type="GO" id="GO:0003700">
    <property type="term" value="F:DNA-binding transcription factor activity"/>
    <property type="evidence" value="ECO:0007669"/>
    <property type="project" value="InterPro"/>
</dbReference>
<dbReference type="InterPro" id="IPR013088">
    <property type="entry name" value="Znf_NHR/GATA"/>
</dbReference>
<keyword evidence="15" id="KW-0675">Receptor</keyword>
<keyword evidence="24" id="KW-1185">Reference proteome</keyword>
<feature type="transmembrane region" description="Helical" evidence="19">
    <location>
        <begin position="218"/>
        <end position="238"/>
    </location>
</feature>
<keyword evidence="14" id="KW-0804">Transcription</keyword>
<evidence type="ECO:0000256" key="5">
    <source>
        <dbReference type="ARBA" id="ARBA00022723"/>
    </source>
</evidence>
<dbReference type="Gene3D" id="3.40.50.2300">
    <property type="match status" value="2"/>
</dbReference>
<dbReference type="FunFam" id="2.10.50.30:FF:000004">
    <property type="entry name" value="Taste receptor type 1 member 3-like protein"/>
    <property type="match status" value="1"/>
</dbReference>
<keyword evidence="18" id="KW-0539">Nucleus</keyword>
<evidence type="ECO:0000256" key="7">
    <source>
        <dbReference type="ARBA" id="ARBA00022771"/>
    </source>
</evidence>
<dbReference type="InterPro" id="IPR000337">
    <property type="entry name" value="GPCR_3"/>
</dbReference>
<accession>A0A3M6T5H8</accession>
<dbReference type="InterPro" id="IPR038550">
    <property type="entry name" value="GPCR_3_9-Cys_sf"/>
</dbReference>
<feature type="non-terminal residue" evidence="23">
    <location>
        <position position="1"/>
    </location>
</feature>
<dbReference type="Pfam" id="PF00105">
    <property type="entry name" value="zf-C4"/>
    <property type="match status" value="1"/>
</dbReference>
<name>A0A3M6T5H8_POCDA</name>
<dbReference type="Gene3D" id="3.30.50.10">
    <property type="entry name" value="Erythroid Transcription Factor GATA-1, subunit A"/>
    <property type="match status" value="1"/>
</dbReference>
<dbReference type="GO" id="GO:0008270">
    <property type="term" value="F:zinc ion binding"/>
    <property type="evidence" value="ECO:0007669"/>
    <property type="project" value="UniProtKB-KW"/>
</dbReference>
<dbReference type="CDD" id="cd13953">
    <property type="entry name" value="7tm_classC_mGluR-like"/>
    <property type="match status" value="1"/>
</dbReference>
<dbReference type="GO" id="GO:0043565">
    <property type="term" value="F:sequence-specific DNA binding"/>
    <property type="evidence" value="ECO:0007669"/>
    <property type="project" value="InterPro"/>
</dbReference>
<dbReference type="InterPro" id="IPR000536">
    <property type="entry name" value="Nucl_hrmn_rcpt_lig-bd"/>
</dbReference>
<dbReference type="InterPro" id="IPR011500">
    <property type="entry name" value="GPCR_3_9-Cys_dom"/>
</dbReference>
<dbReference type="Pfam" id="PF00104">
    <property type="entry name" value="Hormone_recep"/>
    <property type="match status" value="1"/>
</dbReference>
<dbReference type="CDD" id="cd06350">
    <property type="entry name" value="PBP1_GPCR_family_C-like"/>
    <property type="match status" value="1"/>
</dbReference>
<evidence type="ECO:0000256" key="13">
    <source>
        <dbReference type="ARBA" id="ARBA00023136"/>
    </source>
</evidence>
<evidence type="ECO:0000256" key="10">
    <source>
        <dbReference type="ARBA" id="ARBA00023015"/>
    </source>
</evidence>
<keyword evidence="6" id="KW-0732">Signal</keyword>
<feature type="domain" description="NR LBD" evidence="22">
    <location>
        <begin position="366"/>
        <end position="583"/>
    </location>
</feature>
<dbReference type="Gene3D" id="1.10.565.10">
    <property type="entry name" value="Retinoid X Receptor"/>
    <property type="match status" value="1"/>
</dbReference>
<dbReference type="InterPro" id="IPR050726">
    <property type="entry name" value="mGluR"/>
</dbReference>
<reference evidence="23 24" key="1">
    <citation type="journal article" date="2018" name="Sci. Rep.">
        <title>Comparative analysis of the Pocillopora damicornis genome highlights role of immune system in coral evolution.</title>
        <authorList>
            <person name="Cunning R."/>
            <person name="Bay R.A."/>
            <person name="Gillette P."/>
            <person name="Baker A.C."/>
            <person name="Traylor-Knowles N."/>
        </authorList>
    </citation>
    <scope>NUCLEOTIDE SEQUENCE [LARGE SCALE GENOMIC DNA]</scope>
    <source>
        <strain evidence="23">RSMAS</strain>
        <tissue evidence="23">Whole animal</tissue>
    </source>
</reference>
<evidence type="ECO:0000256" key="3">
    <source>
        <dbReference type="ARBA" id="ARBA00022475"/>
    </source>
</evidence>
<dbReference type="Pfam" id="PF07562">
    <property type="entry name" value="NCD3G"/>
    <property type="match status" value="1"/>
</dbReference>
<dbReference type="PANTHER" id="PTHR24060">
    <property type="entry name" value="METABOTROPIC GLUTAMATE RECEPTOR"/>
    <property type="match status" value="1"/>
</dbReference>
<dbReference type="Pfam" id="PF01094">
    <property type="entry name" value="ANF_receptor"/>
    <property type="match status" value="1"/>
</dbReference>
<dbReference type="InterPro" id="IPR035500">
    <property type="entry name" value="NHR-like_dom_sf"/>
</dbReference>
<feature type="transmembrane region" description="Helical" evidence="19">
    <location>
        <begin position="1322"/>
        <end position="1342"/>
    </location>
</feature>
<evidence type="ECO:0000256" key="17">
    <source>
        <dbReference type="ARBA" id="ARBA00023224"/>
    </source>
</evidence>
<proteinExistence type="predicted"/>
<dbReference type="FunFam" id="3.30.50.10:FF:000006">
    <property type="entry name" value="Nuclear receptor subfamily 5 group A member"/>
    <property type="match status" value="1"/>
</dbReference>
<dbReference type="InterPro" id="IPR001828">
    <property type="entry name" value="ANF_lig-bd_rcpt"/>
</dbReference>
<keyword evidence="12" id="KW-0238">DNA-binding</keyword>
<keyword evidence="8" id="KW-0862">Zinc</keyword>
<dbReference type="InterPro" id="IPR028082">
    <property type="entry name" value="Peripla_BP_I"/>
</dbReference>
<dbReference type="SUPFAM" id="SSF48508">
    <property type="entry name" value="Nuclear receptor ligand-binding domain"/>
    <property type="match status" value="1"/>
</dbReference>
<evidence type="ECO:0000256" key="19">
    <source>
        <dbReference type="SAM" id="Phobius"/>
    </source>
</evidence>
<dbReference type="SMART" id="SM00399">
    <property type="entry name" value="ZnF_C4"/>
    <property type="match status" value="1"/>
</dbReference>
<keyword evidence="9 19" id="KW-1133">Transmembrane helix</keyword>
<dbReference type="EMBL" id="RCHS01004268">
    <property type="protein sequence ID" value="RMX36640.1"/>
    <property type="molecule type" value="Genomic_DNA"/>
</dbReference>
<dbReference type="PROSITE" id="PS51030">
    <property type="entry name" value="NUCLEAR_REC_DBD_2"/>
    <property type="match status" value="1"/>
</dbReference>
<dbReference type="InterPro" id="IPR001628">
    <property type="entry name" value="Znf_hrmn_rcpt"/>
</dbReference>